<dbReference type="EC" id="2.4.1.250" evidence="3"/>
<dbReference type="InterPro" id="IPR028098">
    <property type="entry name" value="Glyco_trans_4-like_N"/>
</dbReference>
<evidence type="ECO:0000313" key="3">
    <source>
        <dbReference type="EMBL" id="CAG4902815.1"/>
    </source>
</evidence>
<keyword evidence="3" id="KW-0328">Glycosyltransferase</keyword>
<feature type="domain" description="Glycosyltransferase subfamily 4-like N-terminal" evidence="2">
    <location>
        <begin position="75"/>
        <end position="212"/>
    </location>
</feature>
<proteinExistence type="predicted"/>
<sequence length="418" mass="45403">MNAPDLIRRLQPTEGGATALPADAGVYDASQTPTVLFLDQTGQLGGAEFALLPLAEACTTRSEVVLLADGPFRTRLEEHGVRVKVLSDARVSNLDREAVRLNLLSAVPGILRQIRAIAREARRFDVLFVNTQKAMVLGALGKPLHRRPVIWFLHDIMSRAHFGRVQLMVVKWLSRYVVDQVVANSRASAETLSALAGIPLERIPVIPNGIDAAGFHKIDADAADDRAALRRRLGLPENAYLAGLFGRLAPWKGQHIALQALAKLPDMHLVLVGAPLFGERAYADGLRLQAEELGVTGRVHFAGFRDDMPAWMKAMDMVLHTSIDPEPLGRVVIEGMIAERPVVAAAAGGVLEIVRDGHNGLLAKPGDVDGIVKAIDTLRLHPDMAHRLARQGAIDAQRDFSLEAYVSRMTQAIARAAR</sequence>
<evidence type="ECO:0000259" key="1">
    <source>
        <dbReference type="Pfam" id="PF00534"/>
    </source>
</evidence>
<dbReference type="Proteomes" id="UP000789704">
    <property type="component" value="Unassembled WGS sequence"/>
</dbReference>
<dbReference type="InterPro" id="IPR001296">
    <property type="entry name" value="Glyco_trans_1"/>
</dbReference>
<dbReference type="GO" id="GO:0102710">
    <property type="term" value="F:D-inositol-3-phosphate glycosyltransferase activity"/>
    <property type="evidence" value="ECO:0007669"/>
    <property type="project" value="UniProtKB-EC"/>
</dbReference>
<dbReference type="Gene3D" id="3.40.50.2000">
    <property type="entry name" value="Glycogen Phosphorylase B"/>
    <property type="match status" value="2"/>
</dbReference>
<accession>A0A9N8RYD1</accession>
<keyword evidence="3" id="KW-0808">Transferase</keyword>
<dbReference type="Pfam" id="PF13439">
    <property type="entry name" value="Glyco_transf_4"/>
    <property type="match status" value="1"/>
</dbReference>
<gene>
    <name evidence="3" type="primary">mshA_6</name>
    <name evidence="3" type="ORF">LMG31841_03151</name>
</gene>
<comment type="caution">
    <text evidence="3">The sequence shown here is derived from an EMBL/GenBank/DDBJ whole genome shotgun (WGS) entry which is preliminary data.</text>
</comment>
<evidence type="ECO:0000313" key="4">
    <source>
        <dbReference type="Proteomes" id="UP000789704"/>
    </source>
</evidence>
<dbReference type="Pfam" id="PF00534">
    <property type="entry name" value="Glycos_transf_1"/>
    <property type="match status" value="1"/>
</dbReference>
<evidence type="ECO:0000259" key="2">
    <source>
        <dbReference type="Pfam" id="PF13439"/>
    </source>
</evidence>
<dbReference type="RefSeq" id="WP_228878256.1">
    <property type="nucleotide sequence ID" value="NZ_CAJQYZ010000005.1"/>
</dbReference>
<dbReference type="AlphaFoldDB" id="A0A9N8RYD1"/>
<dbReference type="SUPFAM" id="SSF53756">
    <property type="entry name" value="UDP-Glycosyltransferase/glycogen phosphorylase"/>
    <property type="match status" value="1"/>
</dbReference>
<dbReference type="EMBL" id="CAJQZC010000005">
    <property type="protein sequence ID" value="CAG4902815.1"/>
    <property type="molecule type" value="Genomic_DNA"/>
</dbReference>
<organism evidence="3 4">
    <name type="scientific">Paraburkholderia saeva</name>
    <dbReference type="NCBI Taxonomy" id="2777537"/>
    <lineage>
        <taxon>Bacteria</taxon>
        <taxon>Pseudomonadati</taxon>
        <taxon>Pseudomonadota</taxon>
        <taxon>Betaproteobacteria</taxon>
        <taxon>Burkholderiales</taxon>
        <taxon>Burkholderiaceae</taxon>
        <taxon>Paraburkholderia</taxon>
    </lineage>
</organism>
<feature type="domain" description="Glycosyl transferase family 1" evidence="1">
    <location>
        <begin position="226"/>
        <end position="392"/>
    </location>
</feature>
<dbReference type="PANTHER" id="PTHR12526">
    <property type="entry name" value="GLYCOSYLTRANSFERASE"/>
    <property type="match status" value="1"/>
</dbReference>
<dbReference type="CDD" id="cd03801">
    <property type="entry name" value="GT4_PimA-like"/>
    <property type="match status" value="1"/>
</dbReference>
<protein>
    <submittedName>
        <fullName evidence="3">D-inositol-3-phosphate glycosyltransferase</fullName>
        <ecNumber evidence="3">2.4.1.250</ecNumber>
    </submittedName>
</protein>
<name>A0A9N8RYD1_9BURK</name>
<reference evidence="3" key="1">
    <citation type="submission" date="2021-04" db="EMBL/GenBank/DDBJ databases">
        <authorList>
            <person name="Vanwijnsberghe S."/>
        </authorList>
    </citation>
    <scope>NUCLEOTIDE SEQUENCE</scope>
    <source>
        <strain evidence="3">LMG 31841</strain>
    </source>
</reference>
<keyword evidence="4" id="KW-1185">Reference proteome</keyword>